<name>A0A1Z4JF33_LEPBY</name>
<dbReference type="GO" id="GO:0003995">
    <property type="term" value="F:acyl-CoA dehydrogenase activity"/>
    <property type="evidence" value="ECO:0007669"/>
    <property type="project" value="TreeGrafter"/>
</dbReference>
<dbReference type="SUPFAM" id="SSF56645">
    <property type="entry name" value="Acyl-CoA dehydrogenase NM domain-like"/>
    <property type="match status" value="1"/>
</dbReference>
<proteinExistence type="predicted"/>
<feature type="domain" description="Acyl-CoA dehydrogenase/oxidase N-terminal" evidence="1">
    <location>
        <begin position="6"/>
        <end position="111"/>
    </location>
</feature>
<dbReference type="InterPro" id="IPR037069">
    <property type="entry name" value="AcylCoA_DH/ox_N_sf"/>
</dbReference>
<dbReference type="GO" id="GO:0050660">
    <property type="term" value="F:flavin adenine dinucleotide binding"/>
    <property type="evidence" value="ECO:0007669"/>
    <property type="project" value="InterPro"/>
</dbReference>
<dbReference type="InterPro" id="IPR009100">
    <property type="entry name" value="AcylCoA_DH/oxidase_NM_dom_sf"/>
</dbReference>
<dbReference type="PANTHER" id="PTHR43884:SF12">
    <property type="entry name" value="ISOVALERYL-COA DEHYDROGENASE, MITOCHONDRIAL-RELATED"/>
    <property type="match status" value="1"/>
</dbReference>
<accession>A0A1Z4JF33</accession>
<dbReference type="AlphaFoldDB" id="A0A1Z4JF33"/>
<dbReference type="InterPro" id="IPR013786">
    <property type="entry name" value="AcylCoA_DH/ox_N"/>
</dbReference>
<protein>
    <recommendedName>
        <fullName evidence="1">Acyl-CoA dehydrogenase/oxidase N-terminal domain-containing protein</fullName>
    </recommendedName>
</protein>
<evidence type="ECO:0000313" key="3">
    <source>
        <dbReference type="Proteomes" id="UP000217895"/>
    </source>
</evidence>
<reference evidence="2 3" key="1">
    <citation type="submission" date="2017-06" db="EMBL/GenBank/DDBJ databases">
        <title>Genome sequencing of cyanobaciteial culture collection at National Institute for Environmental Studies (NIES).</title>
        <authorList>
            <person name="Hirose Y."/>
            <person name="Shimura Y."/>
            <person name="Fujisawa T."/>
            <person name="Nakamura Y."/>
            <person name="Kawachi M."/>
        </authorList>
    </citation>
    <scope>NUCLEOTIDE SEQUENCE [LARGE SCALE GENOMIC DNA]</scope>
    <source>
        <strain evidence="2 3">NIES-2135</strain>
    </source>
</reference>
<organism evidence="2 3">
    <name type="scientific">Leptolyngbya boryana NIES-2135</name>
    <dbReference type="NCBI Taxonomy" id="1973484"/>
    <lineage>
        <taxon>Bacteria</taxon>
        <taxon>Bacillati</taxon>
        <taxon>Cyanobacteriota</taxon>
        <taxon>Cyanophyceae</taxon>
        <taxon>Leptolyngbyales</taxon>
        <taxon>Leptolyngbyaceae</taxon>
        <taxon>Leptolyngbya group</taxon>
        <taxon>Leptolyngbya</taxon>
    </lineage>
</organism>
<evidence type="ECO:0000259" key="1">
    <source>
        <dbReference type="Pfam" id="PF02771"/>
    </source>
</evidence>
<dbReference type="EMBL" id="AP018203">
    <property type="protein sequence ID" value="BAY55384.1"/>
    <property type="molecule type" value="Genomic_DNA"/>
</dbReference>
<gene>
    <name evidence="2" type="ORF">NIES2135_22070</name>
</gene>
<keyword evidence="3" id="KW-1185">Reference proteome</keyword>
<dbReference type="Pfam" id="PF02771">
    <property type="entry name" value="Acyl-CoA_dh_N"/>
    <property type="match status" value="1"/>
</dbReference>
<dbReference type="Gene3D" id="1.10.540.10">
    <property type="entry name" value="Acyl-CoA dehydrogenase/oxidase, N-terminal domain"/>
    <property type="match status" value="1"/>
</dbReference>
<dbReference type="Proteomes" id="UP000217895">
    <property type="component" value="Chromosome"/>
</dbReference>
<dbReference type="PANTHER" id="PTHR43884">
    <property type="entry name" value="ACYL-COA DEHYDROGENASE"/>
    <property type="match status" value="1"/>
</dbReference>
<evidence type="ECO:0000313" key="2">
    <source>
        <dbReference type="EMBL" id="BAY55384.1"/>
    </source>
</evidence>
<sequence>MQTASLLEIANTYLRETIQPIANQLDEEVKALRSALQGLGDRQLLALRVPKLYNGAELDVSAFHSFQTQTARFSGALAFLQTQHQSAGAILSKSENEALKQAYLPKMGTGEKLVGIGFSHLRRSNHPPLQAIETAHGYELHGHIPWITGFGLFESALIAAVLPNGQAVYGMIPFTNTDTQGSIRLSEPMQLAAMSSTNTVTAELRKWHLAASDVAFVAEAGAIFKQDRVNVLNHSFFSLGCAQAGLDILKAAIETKSELAIAPAYAALSEEWQRCQHLITTAQDQSFEERLKLRAWAIELATKCAHAAVVASSGAANSKGHPAQRVYREALVFSVSGQTAAVLEATLDRITRLHEIDQRA</sequence>